<evidence type="ECO:0000256" key="1">
    <source>
        <dbReference type="ARBA" id="ARBA00006432"/>
    </source>
</evidence>
<dbReference type="EMBL" id="JAODNV010000016">
    <property type="protein sequence ID" value="MCT8991493.1"/>
    <property type="molecule type" value="Genomic_DNA"/>
</dbReference>
<comment type="catalytic activity">
    <reaction evidence="3">
        <text>3-(methylsulfanyl)propanoate + ATP + CoA = 3-(methylsulfanyl)propanoyl-CoA + AMP + diphosphate</text>
        <dbReference type="Rhea" id="RHEA:43052"/>
        <dbReference type="ChEBI" id="CHEBI:30616"/>
        <dbReference type="ChEBI" id="CHEBI:33019"/>
        <dbReference type="ChEBI" id="CHEBI:49016"/>
        <dbReference type="ChEBI" id="CHEBI:57287"/>
        <dbReference type="ChEBI" id="CHEBI:82815"/>
        <dbReference type="ChEBI" id="CHEBI:456215"/>
        <dbReference type="EC" id="6.2.1.44"/>
    </reaction>
    <physiologicalReaction direction="left-to-right" evidence="3">
        <dbReference type="Rhea" id="RHEA:43053"/>
    </physiologicalReaction>
</comment>
<dbReference type="InterPro" id="IPR020845">
    <property type="entry name" value="AMP-binding_CS"/>
</dbReference>
<evidence type="ECO:0000313" key="8">
    <source>
        <dbReference type="EMBL" id="MCT8991493.1"/>
    </source>
</evidence>
<dbReference type="PANTHER" id="PTHR43201:SF5">
    <property type="entry name" value="MEDIUM-CHAIN ACYL-COA LIGASE ACSF2, MITOCHONDRIAL"/>
    <property type="match status" value="1"/>
</dbReference>
<evidence type="ECO:0000259" key="7">
    <source>
        <dbReference type="Pfam" id="PF13193"/>
    </source>
</evidence>
<proteinExistence type="inferred from homology"/>
<evidence type="ECO:0000259" key="6">
    <source>
        <dbReference type="Pfam" id="PF00501"/>
    </source>
</evidence>
<feature type="domain" description="AMP-binding enzyme C-terminal" evidence="7">
    <location>
        <begin position="420"/>
        <end position="495"/>
    </location>
</feature>
<keyword evidence="2" id="KW-0436">Ligase</keyword>
<organism evidence="8 9">
    <name type="scientific">Chelativorans petroleitrophicus</name>
    <dbReference type="NCBI Taxonomy" id="2975484"/>
    <lineage>
        <taxon>Bacteria</taxon>
        <taxon>Pseudomonadati</taxon>
        <taxon>Pseudomonadota</taxon>
        <taxon>Alphaproteobacteria</taxon>
        <taxon>Hyphomicrobiales</taxon>
        <taxon>Phyllobacteriaceae</taxon>
        <taxon>Chelativorans</taxon>
    </lineage>
</organism>
<dbReference type="GO" id="GO:0006631">
    <property type="term" value="P:fatty acid metabolic process"/>
    <property type="evidence" value="ECO:0007669"/>
    <property type="project" value="TreeGrafter"/>
</dbReference>
<keyword evidence="9" id="KW-1185">Reference proteome</keyword>
<feature type="domain" description="AMP-dependent synthetase/ligase" evidence="6">
    <location>
        <begin position="7"/>
        <end position="370"/>
    </location>
</feature>
<dbReference type="FunFam" id="3.30.300.30:FF:000008">
    <property type="entry name" value="2,3-dihydroxybenzoate-AMP ligase"/>
    <property type="match status" value="1"/>
</dbReference>
<dbReference type="AlphaFoldDB" id="A0A9X3B7C1"/>
<comment type="similarity">
    <text evidence="1">Belongs to the ATP-dependent AMP-binding enzyme family.</text>
</comment>
<name>A0A9X3B7C1_9HYPH</name>
<dbReference type="GO" id="GO:0031956">
    <property type="term" value="F:medium-chain fatty acid-CoA ligase activity"/>
    <property type="evidence" value="ECO:0007669"/>
    <property type="project" value="TreeGrafter"/>
</dbReference>
<dbReference type="PANTHER" id="PTHR43201">
    <property type="entry name" value="ACYL-COA SYNTHETASE"/>
    <property type="match status" value="1"/>
</dbReference>
<dbReference type="Proteomes" id="UP001149009">
    <property type="component" value="Unassembled WGS sequence"/>
</dbReference>
<dbReference type="PROSITE" id="PS00455">
    <property type="entry name" value="AMP_BINDING"/>
    <property type="match status" value="1"/>
</dbReference>
<dbReference type="Gene3D" id="3.40.50.12780">
    <property type="entry name" value="N-terminal domain of ligase-like"/>
    <property type="match status" value="1"/>
</dbReference>
<accession>A0A9X3B7C1</accession>
<dbReference type="InterPro" id="IPR025110">
    <property type="entry name" value="AMP-bd_C"/>
</dbReference>
<dbReference type="Gene3D" id="3.30.300.30">
    <property type="match status" value="1"/>
</dbReference>
<dbReference type="InterPro" id="IPR000873">
    <property type="entry name" value="AMP-dep_synth/lig_dom"/>
</dbReference>
<evidence type="ECO:0000256" key="3">
    <source>
        <dbReference type="ARBA" id="ARBA00051915"/>
    </source>
</evidence>
<gene>
    <name evidence="8" type="ORF">NYR54_14515</name>
</gene>
<dbReference type="SUPFAM" id="SSF56801">
    <property type="entry name" value="Acetyl-CoA synthetase-like"/>
    <property type="match status" value="1"/>
</dbReference>
<protein>
    <recommendedName>
        <fullName evidence="5">3-methylmercaptopropionyl-CoA ligase</fullName>
        <ecNumber evidence="4">6.2.1.44</ecNumber>
    </recommendedName>
</protein>
<evidence type="ECO:0000256" key="5">
    <source>
        <dbReference type="ARBA" id="ARBA00067668"/>
    </source>
</evidence>
<dbReference type="InterPro" id="IPR042099">
    <property type="entry name" value="ANL_N_sf"/>
</dbReference>
<comment type="caution">
    <text evidence="8">The sequence shown here is derived from an EMBL/GenBank/DDBJ whole genome shotgun (WGS) entry which is preliminary data.</text>
</comment>
<dbReference type="Pfam" id="PF00501">
    <property type="entry name" value="AMP-binding"/>
    <property type="match status" value="1"/>
</dbReference>
<dbReference type="InterPro" id="IPR045851">
    <property type="entry name" value="AMP-bd_C_sf"/>
</dbReference>
<reference evidence="8" key="1">
    <citation type="submission" date="2022-08" db="EMBL/GenBank/DDBJ databases">
        <title>Chelativorans sichuanense sp. nov., a paraffin oil-degrading bacterium isolated from a mixture of oil-based drill cuttings and paddy soil.</title>
        <authorList>
            <person name="Yu J."/>
            <person name="Liu H."/>
            <person name="Chen Q."/>
        </authorList>
    </citation>
    <scope>NUCLEOTIDE SEQUENCE</scope>
    <source>
        <strain evidence="8">SCAU 2101</strain>
    </source>
</reference>
<dbReference type="PRINTS" id="PR00154">
    <property type="entry name" value="AMPBINDING"/>
</dbReference>
<dbReference type="Pfam" id="PF13193">
    <property type="entry name" value="AMP-binding_C"/>
    <property type="match status" value="1"/>
</dbReference>
<dbReference type="InterPro" id="IPR020459">
    <property type="entry name" value="AMP-binding"/>
</dbReference>
<evidence type="ECO:0000313" key="9">
    <source>
        <dbReference type="Proteomes" id="UP001149009"/>
    </source>
</evidence>
<sequence>MNVALWLERAARLHPDAPALMTGTSLVADYAEFYRGAKAIAGAFRSRYGIEPGDHVAIFMGNATQYLEALYATLILGGAIVPINAKLHPREAAWIVKNSEAKLVVSSGKELAGLQAQPEAKNLPIIDAKSRDWTALYDAAPVDRPVRRSQDDLAWIFYTSGTTGRPKGVMQSHGNIQAMTFAYLADVDQAEQTDCALYAAPMSHGAGSYNFVFTLRAARHVVPPSGAFNAAEIQELAPVLRNVCMFAAPTMIRRMIAHAKETGYDGDGLKTVVYGGGPMYVSDILEAVEVFGPRFVQIYGQAESPMTITALPRKRVVDRDHLRWRERLGSVGTAHSCVEVKIADAEGNEVPQGEIGEILVSGSTVMKGYWRNDEATRETIRDGWLWTGDMGSMDDDGFVTLRDRSKDLIISGGTNIYPREVEEVLLSHPSVAQACVVGEPDPEWGEIVVAFIVLEQGYTRDDKALDAHCIDNIARFKRPKKYVYIDDLPKNAYGKVLKTELRKLLSKEAPGG</sequence>
<evidence type="ECO:0000256" key="4">
    <source>
        <dbReference type="ARBA" id="ARBA00066616"/>
    </source>
</evidence>
<dbReference type="EC" id="6.2.1.44" evidence="4"/>
<evidence type="ECO:0000256" key="2">
    <source>
        <dbReference type="ARBA" id="ARBA00022598"/>
    </source>
</evidence>
<dbReference type="RefSeq" id="WP_261516423.1">
    <property type="nucleotide sequence ID" value="NZ_JAODNV010000016.1"/>
</dbReference>